<keyword evidence="8 16" id="KW-0489">Methyltransferase</keyword>
<evidence type="ECO:0000259" key="15">
    <source>
        <dbReference type="Pfam" id="PF01746"/>
    </source>
</evidence>
<evidence type="ECO:0000256" key="13">
    <source>
        <dbReference type="ARBA" id="ARBA00033392"/>
    </source>
</evidence>
<evidence type="ECO:0000256" key="5">
    <source>
        <dbReference type="ARBA" id="ARBA00012807"/>
    </source>
</evidence>
<dbReference type="GO" id="GO:0052906">
    <property type="term" value="F:tRNA (guanine(37)-N1)-methyltransferase activity"/>
    <property type="evidence" value="ECO:0007669"/>
    <property type="project" value="InterPro"/>
</dbReference>
<dbReference type="EMBL" id="BEXA01000002">
    <property type="protein sequence ID" value="GAY72959.1"/>
    <property type="molecule type" value="Genomic_DNA"/>
</dbReference>
<dbReference type="Pfam" id="PF01746">
    <property type="entry name" value="tRNA_m1G_MT"/>
    <property type="match status" value="1"/>
</dbReference>
<gene>
    <name evidence="16" type="ORF">NBRC111893_1105</name>
</gene>
<dbReference type="PANTHER" id="PTHR46417:SF1">
    <property type="entry name" value="TRNA (GUANINE-N(1)-)-METHYLTRANSFERASE"/>
    <property type="match status" value="1"/>
</dbReference>
<evidence type="ECO:0000256" key="6">
    <source>
        <dbReference type="ARBA" id="ARBA00014679"/>
    </source>
</evidence>
<evidence type="ECO:0000256" key="9">
    <source>
        <dbReference type="ARBA" id="ARBA00022679"/>
    </source>
</evidence>
<keyword evidence="10" id="KW-0949">S-adenosyl-L-methionine</keyword>
<evidence type="ECO:0000313" key="17">
    <source>
        <dbReference type="Proteomes" id="UP000286974"/>
    </source>
</evidence>
<evidence type="ECO:0000256" key="8">
    <source>
        <dbReference type="ARBA" id="ARBA00022603"/>
    </source>
</evidence>
<comment type="subcellular location">
    <subcellularLocation>
        <location evidence="2">Cytoplasm</location>
    </subcellularLocation>
</comment>
<dbReference type="InterPro" id="IPR016009">
    <property type="entry name" value="tRNA_MeTrfase_TRMD/TRM10"/>
</dbReference>
<keyword evidence="11" id="KW-0819">tRNA processing</keyword>
<dbReference type="SUPFAM" id="SSF75217">
    <property type="entry name" value="alpha/beta knot"/>
    <property type="match status" value="1"/>
</dbReference>
<dbReference type="Gene3D" id="1.10.1270.20">
    <property type="entry name" value="tRNA(m1g37)methyltransferase, domain 2"/>
    <property type="match status" value="1"/>
</dbReference>
<protein>
    <recommendedName>
        <fullName evidence="6">tRNA (guanine-N(1)-)-methyltransferase</fullName>
        <ecNumber evidence="5">2.1.1.228</ecNumber>
    </recommendedName>
    <alternativeName>
        <fullName evidence="12">M1G-methyltransferase</fullName>
    </alternativeName>
    <alternativeName>
        <fullName evidence="13">tRNA [GM37] methyltransferase</fullName>
    </alternativeName>
</protein>
<evidence type="ECO:0000256" key="10">
    <source>
        <dbReference type="ARBA" id="ARBA00022691"/>
    </source>
</evidence>
<evidence type="ECO:0000256" key="7">
    <source>
        <dbReference type="ARBA" id="ARBA00022490"/>
    </source>
</evidence>
<dbReference type="InterPro" id="IPR023148">
    <property type="entry name" value="tRNA_m1G_MeTrfase_C_sf"/>
</dbReference>
<dbReference type="EC" id="2.1.1.228" evidence="5"/>
<comment type="similarity">
    <text evidence="3">Belongs to the RNA methyltransferase TrmD family.</text>
</comment>
<reference evidence="16 17" key="1">
    <citation type="submission" date="2017-11" db="EMBL/GenBank/DDBJ databases">
        <title>Draft Genome Sequence of Lactobacillus curieae NBRC 111893 isolated from Koso, a Japanese sugar-Vegetable Fermented Beverage.</title>
        <authorList>
            <person name="Chiou T.Y."/>
            <person name="Oshima K."/>
            <person name="Suda W."/>
            <person name="Hattori M."/>
            <person name="Takahashi T."/>
        </authorList>
    </citation>
    <scope>NUCLEOTIDE SEQUENCE [LARGE SCALE GENOMIC DNA]</scope>
    <source>
        <strain evidence="16 17">NBRC111893</strain>
    </source>
</reference>
<evidence type="ECO:0000256" key="14">
    <source>
        <dbReference type="ARBA" id="ARBA00047783"/>
    </source>
</evidence>
<accession>A0A401FKP3</accession>
<dbReference type="GO" id="GO:0002939">
    <property type="term" value="P:tRNA N1-guanine methylation"/>
    <property type="evidence" value="ECO:0007669"/>
    <property type="project" value="TreeGrafter"/>
</dbReference>
<evidence type="ECO:0000256" key="12">
    <source>
        <dbReference type="ARBA" id="ARBA00029736"/>
    </source>
</evidence>
<keyword evidence="7" id="KW-0963">Cytoplasm</keyword>
<keyword evidence="9 16" id="KW-0808">Transferase</keyword>
<name>A0A401FKP3_9LACO</name>
<evidence type="ECO:0000256" key="4">
    <source>
        <dbReference type="ARBA" id="ARBA00011738"/>
    </source>
</evidence>
<evidence type="ECO:0000313" key="16">
    <source>
        <dbReference type="EMBL" id="GAY72959.1"/>
    </source>
</evidence>
<proteinExistence type="inferred from homology"/>
<organism evidence="16 17">
    <name type="scientific">Lentilactobacillus kosonis</name>
    <dbReference type="NCBI Taxonomy" id="2810561"/>
    <lineage>
        <taxon>Bacteria</taxon>
        <taxon>Bacillati</taxon>
        <taxon>Bacillota</taxon>
        <taxon>Bacilli</taxon>
        <taxon>Lactobacillales</taxon>
        <taxon>Lactobacillaceae</taxon>
        <taxon>Lentilactobacillus</taxon>
    </lineage>
</organism>
<evidence type="ECO:0000256" key="11">
    <source>
        <dbReference type="ARBA" id="ARBA00022694"/>
    </source>
</evidence>
<dbReference type="GO" id="GO:0005829">
    <property type="term" value="C:cytosol"/>
    <property type="evidence" value="ECO:0007669"/>
    <property type="project" value="TreeGrafter"/>
</dbReference>
<comment type="function">
    <text evidence="1">Specifically methylates guanosine-37 in various tRNAs.</text>
</comment>
<feature type="domain" description="tRNA methyltransferase TRMD/TRM10-type" evidence="15">
    <location>
        <begin position="1"/>
        <end position="36"/>
    </location>
</feature>
<dbReference type="AlphaFoldDB" id="A0A401FKP3"/>
<evidence type="ECO:0000256" key="2">
    <source>
        <dbReference type="ARBA" id="ARBA00004496"/>
    </source>
</evidence>
<dbReference type="PANTHER" id="PTHR46417">
    <property type="entry name" value="TRNA (GUANINE-N(1)-)-METHYLTRANSFERASE"/>
    <property type="match status" value="1"/>
</dbReference>
<evidence type="ECO:0000256" key="3">
    <source>
        <dbReference type="ARBA" id="ARBA00007630"/>
    </source>
</evidence>
<comment type="subunit">
    <text evidence="4">Homodimer.</text>
</comment>
<evidence type="ECO:0000256" key="1">
    <source>
        <dbReference type="ARBA" id="ARBA00002634"/>
    </source>
</evidence>
<comment type="catalytic activity">
    <reaction evidence="14">
        <text>guanosine(37) in tRNA + S-adenosyl-L-methionine = N(1)-methylguanosine(37) in tRNA + S-adenosyl-L-homocysteine + H(+)</text>
        <dbReference type="Rhea" id="RHEA:36899"/>
        <dbReference type="Rhea" id="RHEA-COMP:10145"/>
        <dbReference type="Rhea" id="RHEA-COMP:10147"/>
        <dbReference type="ChEBI" id="CHEBI:15378"/>
        <dbReference type="ChEBI" id="CHEBI:57856"/>
        <dbReference type="ChEBI" id="CHEBI:59789"/>
        <dbReference type="ChEBI" id="CHEBI:73542"/>
        <dbReference type="ChEBI" id="CHEBI:74269"/>
        <dbReference type="EC" id="2.1.1.228"/>
    </reaction>
</comment>
<dbReference type="Proteomes" id="UP000286974">
    <property type="component" value="Unassembled WGS sequence"/>
</dbReference>
<comment type="caution">
    <text evidence="16">The sequence shown here is derived from an EMBL/GenBank/DDBJ whole genome shotgun (WGS) entry which is preliminary data.</text>
</comment>
<dbReference type="InterPro" id="IPR002649">
    <property type="entry name" value="tRNA_m1G_MeTrfase_TrmD"/>
</dbReference>
<dbReference type="InterPro" id="IPR029028">
    <property type="entry name" value="Alpha/beta_knot_MTases"/>
</dbReference>
<keyword evidence="17" id="KW-1185">Reference proteome</keyword>
<sequence>MKVPDVLISGDHKKIFEWNQKESLRRTYTRRPDLIDHQKLTDLQKHLLADVRVEEEQNQK</sequence>